<feature type="compositionally biased region" description="Polar residues" evidence="1">
    <location>
        <begin position="103"/>
        <end position="113"/>
    </location>
</feature>
<protein>
    <submittedName>
        <fullName evidence="2">Uncharacterized protein</fullName>
    </submittedName>
</protein>
<dbReference type="Proteomes" id="UP000215002">
    <property type="component" value="Chromosome"/>
</dbReference>
<dbReference type="AlphaFoldDB" id="A0A223NVZ0"/>
<feature type="compositionally biased region" description="Basic and acidic residues" evidence="1">
    <location>
        <begin position="132"/>
        <end position="151"/>
    </location>
</feature>
<dbReference type="OrthoDB" id="799505at2"/>
<proteinExistence type="predicted"/>
<gene>
    <name evidence="2" type="ORF">MuYL_2155</name>
</gene>
<reference evidence="2 3" key="1">
    <citation type="submission" date="2017-08" db="EMBL/GenBank/DDBJ databases">
        <title>Complete genome sequence of Mucilaginibacter sp. strain BJC16-A31.</title>
        <authorList>
            <consortium name="Henan University of Science and Technology"/>
            <person name="You X."/>
        </authorList>
    </citation>
    <scope>NUCLEOTIDE SEQUENCE [LARGE SCALE GENOMIC DNA]</scope>
    <source>
        <strain evidence="2 3">BJC16-A31</strain>
    </source>
</reference>
<dbReference type="KEGG" id="muc:MuYL_2155"/>
<sequence length="192" mass="21524">MEFDKNKHLDDWDDHSGSKADKPNAWRVEDDKNLNEKNLERNLYGKSESNMKPVKEGQAMGGHSLGKNNNTPAGDDKNNPSQNAGYTNAYFARTEPAEEHPENNNFKVKNQEGSPDYTKAQPYANWNSESPKPARPEERGDGENDRPHEESGYQEGTADNENEPNIAGPNEVPDQQKVGEDIDADDIEHTET</sequence>
<accession>A0A223NVZ0</accession>
<keyword evidence="3" id="KW-1185">Reference proteome</keyword>
<evidence type="ECO:0000313" key="2">
    <source>
        <dbReference type="EMBL" id="ASU34045.1"/>
    </source>
</evidence>
<dbReference type="EMBL" id="CP022743">
    <property type="protein sequence ID" value="ASU34045.1"/>
    <property type="molecule type" value="Genomic_DNA"/>
</dbReference>
<feature type="region of interest" description="Disordered" evidence="1">
    <location>
        <begin position="1"/>
        <end position="192"/>
    </location>
</feature>
<evidence type="ECO:0000313" key="3">
    <source>
        <dbReference type="Proteomes" id="UP000215002"/>
    </source>
</evidence>
<organism evidence="2 3">
    <name type="scientific">Mucilaginibacter xinganensis</name>
    <dbReference type="NCBI Taxonomy" id="1234841"/>
    <lineage>
        <taxon>Bacteria</taxon>
        <taxon>Pseudomonadati</taxon>
        <taxon>Bacteroidota</taxon>
        <taxon>Sphingobacteriia</taxon>
        <taxon>Sphingobacteriales</taxon>
        <taxon>Sphingobacteriaceae</taxon>
        <taxon>Mucilaginibacter</taxon>
    </lineage>
</organism>
<feature type="compositionally biased region" description="Basic and acidic residues" evidence="1">
    <location>
        <begin position="1"/>
        <end position="40"/>
    </location>
</feature>
<dbReference type="RefSeq" id="WP_094570439.1">
    <property type="nucleotide sequence ID" value="NZ_CP022743.1"/>
</dbReference>
<name>A0A223NVZ0_9SPHI</name>
<evidence type="ECO:0000256" key="1">
    <source>
        <dbReference type="SAM" id="MobiDB-lite"/>
    </source>
</evidence>